<gene>
    <name evidence="7" type="ORF">FEM48_Zijuj01G0189100</name>
</gene>
<dbReference type="GO" id="GO:0043226">
    <property type="term" value="C:organelle"/>
    <property type="evidence" value="ECO:0007669"/>
    <property type="project" value="UniProtKB-ARBA"/>
</dbReference>
<dbReference type="InterPro" id="IPR039647">
    <property type="entry name" value="EF_hand_pair_protein_CML-like"/>
</dbReference>
<evidence type="ECO:0000256" key="4">
    <source>
        <dbReference type="ARBA" id="ARBA00022837"/>
    </source>
</evidence>
<evidence type="ECO:0000256" key="3">
    <source>
        <dbReference type="ARBA" id="ARBA00022737"/>
    </source>
</evidence>
<dbReference type="InterPro" id="IPR018247">
    <property type="entry name" value="EF_Hand_1_Ca_BS"/>
</dbReference>
<dbReference type="PROSITE" id="PS00018">
    <property type="entry name" value="EF_HAND_1"/>
    <property type="match status" value="4"/>
</dbReference>
<evidence type="ECO:0000256" key="1">
    <source>
        <dbReference type="ARBA" id="ARBA00003291"/>
    </source>
</evidence>
<feature type="region of interest" description="Disordered" evidence="5">
    <location>
        <begin position="1"/>
        <end position="21"/>
    </location>
</feature>
<keyword evidence="3" id="KW-0677">Repeat</keyword>
<dbReference type="AlphaFoldDB" id="A0A978W2Z5"/>
<protein>
    <recommendedName>
        <fullName evidence="6">EF-hand domain-containing protein</fullName>
    </recommendedName>
</protein>
<dbReference type="PRINTS" id="PR01697">
    <property type="entry name" value="PARVALBUMIN"/>
</dbReference>
<keyword evidence="2" id="KW-0479">Metal-binding</keyword>
<evidence type="ECO:0000259" key="6">
    <source>
        <dbReference type="PROSITE" id="PS50222"/>
    </source>
</evidence>
<feature type="region of interest" description="Disordered" evidence="5">
    <location>
        <begin position="92"/>
        <end position="112"/>
    </location>
</feature>
<keyword evidence="4" id="KW-0106">Calcium</keyword>
<dbReference type="CDD" id="cd00051">
    <property type="entry name" value="EFh"/>
    <property type="match status" value="2"/>
</dbReference>
<dbReference type="FunFam" id="1.10.238.10:FF:000089">
    <property type="entry name" value="calmodulin-like protein 3"/>
    <property type="match status" value="1"/>
</dbReference>
<feature type="compositionally biased region" description="Acidic residues" evidence="5">
    <location>
        <begin position="103"/>
        <end position="112"/>
    </location>
</feature>
<proteinExistence type="predicted"/>
<reference evidence="7" key="1">
    <citation type="journal article" date="2021" name="Front. Plant Sci.">
        <title>Chromosome-Scale Genome Assembly for Chinese Sour Jujube and Insights Into Its Genome Evolution and Domestication Signature.</title>
        <authorList>
            <person name="Shen L.-Y."/>
            <person name="Luo H."/>
            <person name="Wang X.-L."/>
            <person name="Wang X.-M."/>
            <person name="Qiu X.-J."/>
            <person name="Liu H."/>
            <person name="Zhou S.-S."/>
            <person name="Jia K.-H."/>
            <person name="Nie S."/>
            <person name="Bao Y.-T."/>
            <person name="Zhang R.-G."/>
            <person name="Yun Q.-Z."/>
            <person name="Chai Y.-H."/>
            <person name="Lu J.-Y."/>
            <person name="Li Y."/>
            <person name="Zhao S.-W."/>
            <person name="Mao J.-F."/>
            <person name="Jia S.-G."/>
            <person name="Mao Y.-M."/>
        </authorList>
    </citation>
    <scope>NUCLEOTIDE SEQUENCE</scope>
    <source>
        <strain evidence="7">AT0</strain>
        <tissue evidence="7">Leaf</tissue>
    </source>
</reference>
<dbReference type="InterPro" id="IPR011992">
    <property type="entry name" value="EF-hand-dom_pair"/>
</dbReference>
<feature type="domain" description="EF-hand" evidence="6">
    <location>
        <begin position="108"/>
        <end position="143"/>
    </location>
</feature>
<dbReference type="EMBL" id="JAEACU010000001">
    <property type="protein sequence ID" value="KAH7546329.1"/>
    <property type="molecule type" value="Genomic_DNA"/>
</dbReference>
<evidence type="ECO:0000313" key="8">
    <source>
        <dbReference type="Proteomes" id="UP000813462"/>
    </source>
</evidence>
<dbReference type="InterPro" id="IPR002048">
    <property type="entry name" value="EF_hand_dom"/>
</dbReference>
<feature type="domain" description="EF-hand" evidence="6">
    <location>
        <begin position="19"/>
        <end position="54"/>
    </location>
</feature>
<dbReference type="GO" id="GO:0005509">
    <property type="term" value="F:calcium ion binding"/>
    <property type="evidence" value="ECO:0007669"/>
    <property type="project" value="InterPro"/>
</dbReference>
<dbReference type="FunFam" id="1.10.238.10:FF:000178">
    <property type="entry name" value="Calmodulin-2 A"/>
    <property type="match status" value="1"/>
</dbReference>
<dbReference type="Gene3D" id="1.10.238.10">
    <property type="entry name" value="EF-hand"/>
    <property type="match status" value="2"/>
</dbReference>
<dbReference type="Pfam" id="PF13499">
    <property type="entry name" value="EF-hand_7"/>
    <property type="match status" value="2"/>
</dbReference>
<evidence type="ECO:0000256" key="2">
    <source>
        <dbReference type="ARBA" id="ARBA00022723"/>
    </source>
</evidence>
<feature type="compositionally biased region" description="Basic and acidic residues" evidence="5">
    <location>
        <begin position="11"/>
        <end position="21"/>
    </location>
</feature>
<evidence type="ECO:0000313" key="7">
    <source>
        <dbReference type="EMBL" id="KAH7546329.1"/>
    </source>
</evidence>
<comment type="caution">
    <text evidence="7">The sequence shown here is derived from an EMBL/GenBank/DDBJ whole genome shotgun (WGS) entry which is preliminary data.</text>
</comment>
<feature type="domain" description="EF-hand" evidence="6">
    <location>
        <begin position="55"/>
        <end position="90"/>
    </location>
</feature>
<dbReference type="SMART" id="SM00054">
    <property type="entry name" value="EFh"/>
    <property type="match status" value="4"/>
</dbReference>
<comment type="function">
    <text evidence="1">Potential calcium sensor.</text>
</comment>
<name>A0A978W2Z5_ZIZJJ</name>
<feature type="compositionally biased region" description="Polar residues" evidence="5">
    <location>
        <begin position="1"/>
        <end position="10"/>
    </location>
</feature>
<evidence type="ECO:0000256" key="5">
    <source>
        <dbReference type="SAM" id="MobiDB-lite"/>
    </source>
</evidence>
<feature type="domain" description="EF-hand" evidence="6">
    <location>
        <begin position="146"/>
        <end position="181"/>
    </location>
</feature>
<organism evidence="7 8">
    <name type="scientific">Ziziphus jujuba var. spinosa</name>
    <dbReference type="NCBI Taxonomy" id="714518"/>
    <lineage>
        <taxon>Eukaryota</taxon>
        <taxon>Viridiplantae</taxon>
        <taxon>Streptophyta</taxon>
        <taxon>Embryophyta</taxon>
        <taxon>Tracheophyta</taxon>
        <taxon>Spermatophyta</taxon>
        <taxon>Magnoliopsida</taxon>
        <taxon>eudicotyledons</taxon>
        <taxon>Gunneridae</taxon>
        <taxon>Pentapetalae</taxon>
        <taxon>rosids</taxon>
        <taxon>fabids</taxon>
        <taxon>Rosales</taxon>
        <taxon>Rhamnaceae</taxon>
        <taxon>Paliureae</taxon>
        <taxon>Ziziphus</taxon>
    </lineage>
</organism>
<dbReference type="PANTHER" id="PTHR10891">
    <property type="entry name" value="EF-HAND CALCIUM-BINDING DOMAIN CONTAINING PROTEIN"/>
    <property type="match status" value="1"/>
</dbReference>
<sequence>MTTSNPSLSQEQKERSSKRKTQELRQIFATFDKNSDGFITKQELRESLKNIRIFMTDRDLEEMVVKVDSNGDGLIDFDEFCLLCESLISRDGAGQSGGKGGGEEEEEEEGEELKEAFDVFDKDKDGLISVEELGLVLCSLGLKEGNKIEDCKEMIKKVDMDGDGMVNFDEFKKMMKGGGSVLLKSN</sequence>
<accession>A0A978W2Z5</accession>
<dbReference type="SUPFAM" id="SSF47473">
    <property type="entry name" value="EF-hand"/>
    <property type="match status" value="1"/>
</dbReference>
<dbReference type="Proteomes" id="UP000813462">
    <property type="component" value="Unassembled WGS sequence"/>
</dbReference>
<dbReference type="PROSITE" id="PS50222">
    <property type="entry name" value="EF_HAND_2"/>
    <property type="match status" value="4"/>
</dbReference>
<dbReference type="GO" id="GO:0005737">
    <property type="term" value="C:cytoplasm"/>
    <property type="evidence" value="ECO:0007669"/>
    <property type="project" value="UniProtKB-ARBA"/>
</dbReference>